<keyword evidence="8 9" id="KW-0472">Membrane</keyword>
<evidence type="ECO:0000313" key="13">
    <source>
        <dbReference type="Proteomes" id="UP000615613"/>
    </source>
</evidence>
<keyword evidence="5 9" id="KW-0812">Transmembrane</keyword>
<gene>
    <name evidence="12" type="ORF">HU722_0015135</name>
    <name evidence="11" type="ORF">HU722_27480</name>
</gene>
<sequence>MQDILMMLLSGVPWTIAVTVLAFCVGVVLGFPIFALRMSRVKALSILAAMLVLTLRSIPPIVWLFFIFFGIGGGYISLSPFAAAVVGLGLITAAHMSEVYRGAFTAIHAGQFEAAYALNLSALQRFFDVVLPQLVRIAIPTSATYAIGLLKDSAVASTIGVSDISFQAYQVSQQTFQGLSVYSAAAVVYLVLSVPVALFSRWLSATLKQRIAR</sequence>
<evidence type="ECO:0000256" key="5">
    <source>
        <dbReference type="ARBA" id="ARBA00022692"/>
    </source>
</evidence>
<keyword evidence="3 9" id="KW-0813">Transport</keyword>
<feature type="transmembrane region" description="Helical" evidence="9">
    <location>
        <begin position="12"/>
        <end position="34"/>
    </location>
</feature>
<dbReference type="EMBL" id="JABWQF010000019">
    <property type="protein sequence ID" value="MBC3295273.1"/>
    <property type="molecule type" value="Genomic_DNA"/>
</dbReference>
<reference evidence="12" key="2">
    <citation type="submission" date="2021-06" db="EMBL/GenBank/DDBJ databases">
        <title>Updating the genus Pseudomonas: Description of 43 new species and partition of the Pseudomonas putida group.</title>
        <authorList>
            <person name="Girard L."/>
            <person name="Lood C."/>
            <person name="Vandamme P."/>
            <person name="Rokni-Zadeh H."/>
            <person name="van Noort V."/>
            <person name="Hofte M."/>
            <person name="Lavigne R."/>
            <person name="De Mot R."/>
        </authorList>
    </citation>
    <scope>NUCLEOTIDE SEQUENCE</scope>
    <source>
        <strain evidence="12">SWRI145</strain>
    </source>
</reference>
<dbReference type="NCBIfam" id="TIGR01726">
    <property type="entry name" value="HEQRo_perm_3TM"/>
    <property type="match status" value="1"/>
</dbReference>
<dbReference type="PANTHER" id="PTHR30614:SF0">
    <property type="entry name" value="L-CYSTINE TRANSPORT SYSTEM PERMEASE PROTEIN TCYL"/>
    <property type="match status" value="1"/>
</dbReference>
<evidence type="ECO:0000256" key="6">
    <source>
        <dbReference type="ARBA" id="ARBA00022970"/>
    </source>
</evidence>
<dbReference type="Gene3D" id="1.10.3720.10">
    <property type="entry name" value="MetI-like"/>
    <property type="match status" value="1"/>
</dbReference>
<proteinExistence type="inferred from homology"/>
<dbReference type="SUPFAM" id="SSF161098">
    <property type="entry name" value="MetI-like"/>
    <property type="match status" value="1"/>
</dbReference>
<comment type="subcellular location">
    <subcellularLocation>
        <location evidence="1">Cell inner membrane</location>
        <topology evidence="1">Multi-pass membrane protein</topology>
    </subcellularLocation>
    <subcellularLocation>
        <location evidence="9">Cell membrane</location>
        <topology evidence="9">Multi-pass membrane protein</topology>
    </subcellularLocation>
</comment>
<evidence type="ECO:0000313" key="11">
    <source>
        <dbReference type="EMBL" id="MBC3295273.1"/>
    </source>
</evidence>
<dbReference type="InterPro" id="IPR000515">
    <property type="entry name" value="MetI-like"/>
</dbReference>
<dbReference type="GO" id="GO:0022857">
    <property type="term" value="F:transmembrane transporter activity"/>
    <property type="evidence" value="ECO:0007669"/>
    <property type="project" value="InterPro"/>
</dbReference>
<dbReference type="EMBL" id="CP077084">
    <property type="protein sequence ID" value="QXH81363.1"/>
    <property type="molecule type" value="Genomic_DNA"/>
</dbReference>
<evidence type="ECO:0000256" key="4">
    <source>
        <dbReference type="ARBA" id="ARBA00022475"/>
    </source>
</evidence>
<dbReference type="PANTHER" id="PTHR30614">
    <property type="entry name" value="MEMBRANE COMPONENT OF AMINO ACID ABC TRANSPORTER"/>
    <property type="match status" value="1"/>
</dbReference>
<dbReference type="Proteomes" id="UP000615613">
    <property type="component" value="Chromosome"/>
</dbReference>
<dbReference type="AlphaFoldDB" id="A0A8H9YXB1"/>
<keyword evidence="6" id="KW-0029">Amino-acid transport</keyword>
<dbReference type="RefSeq" id="WP_186753836.1">
    <property type="nucleotide sequence ID" value="NZ_CP077084.1"/>
</dbReference>
<dbReference type="InterPro" id="IPR043429">
    <property type="entry name" value="ArtM/GltK/GlnP/TcyL/YhdX-like"/>
</dbReference>
<dbReference type="PROSITE" id="PS50928">
    <property type="entry name" value="ABC_TM1"/>
    <property type="match status" value="1"/>
</dbReference>
<keyword evidence="7 9" id="KW-1133">Transmembrane helix</keyword>
<dbReference type="Pfam" id="PF00528">
    <property type="entry name" value="BPD_transp_1"/>
    <property type="match status" value="1"/>
</dbReference>
<evidence type="ECO:0000256" key="7">
    <source>
        <dbReference type="ARBA" id="ARBA00022989"/>
    </source>
</evidence>
<dbReference type="CDD" id="cd06261">
    <property type="entry name" value="TM_PBP2"/>
    <property type="match status" value="1"/>
</dbReference>
<feature type="domain" description="ABC transmembrane type-1" evidence="10">
    <location>
        <begin position="12"/>
        <end position="200"/>
    </location>
</feature>
<protein>
    <submittedName>
        <fullName evidence="11">Amino acid ABC transporter permease</fullName>
    </submittedName>
</protein>
<dbReference type="GO" id="GO:0043190">
    <property type="term" value="C:ATP-binding cassette (ABC) transporter complex"/>
    <property type="evidence" value="ECO:0007669"/>
    <property type="project" value="InterPro"/>
</dbReference>
<keyword evidence="4" id="KW-1003">Cell membrane</keyword>
<dbReference type="InterPro" id="IPR010065">
    <property type="entry name" value="AA_ABC_transptr_permease_3TM"/>
</dbReference>
<dbReference type="KEGG" id="ptrt:HU722_0015135"/>
<name>A0A8H9YXB1_9PSED</name>
<evidence type="ECO:0000256" key="9">
    <source>
        <dbReference type="RuleBase" id="RU363032"/>
    </source>
</evidence>
<feature type="transmembrane region" description="Helical" evidence="9">
    <location>
        <begin position="75"/>
        <end position="94"/>
    </location>
</feature>
<dbReference type="GO" id="GO:0006865">
    <property type="term" value="P:amino acid transport"/>
    <property type="evidence" value="ECO:0007669"/>
    <property type="project" value="UniProtKB-KW"/>
</dbReference>
<feature type="transmembrane region" description="Helical" evidence="9">
    <location>
        <begin position="179"/>
        <end position="199"/>
    </location>
</feature>
<keyword evidence="13" id="KW-1185">Reference proteome</keyword>
<dbReference type="InterPro" id="IPR035906">
    <property type="entry name" value="MetI-like_sf"/>
</dbReference>
<evidence type="ECO:0000256" key="8">
    <source>
        <dbReference type="ARBA" id="ARBA00023136"/>
    </source>
</evidence>
<reference evidence="11" key="1">
    <citation type="journal article" date="2020" name="Microorganisms">
        <title>Reliable Identification of Environmental Pseudomonas Isolates Using the rpoD Gene.</title>
        <authorList>
            <consortium name="The Broad Institute Genome Sequencing Platform"/>
            <person name="Girard L."/>
            <person name="Lood C."/>
            <person name="Rokni-Zadeh H."/>
            <person name="van Noort V."/>
            <person name="Lavigne R."/>
            <person name="De Mot R."/>
        </authorList>
    </citation>
    <scope>NUCLEOTIDE SEQUENCE [LARGE SCALE GENOMIC DNA]</scope>
    <source>
        <strain evidence="11">SWRI145</strain>
    </source>
</reference>
<evidence type="ECO:0000313" key="12">
    <source>
        <dbReference type="EMBL" id="QXH81363.1"/>
    </source>
</evidence>
<evidence type="ECO:0000256" key="2">
    <source>
        <dbReference type="ARBA" id="ARBA00010072"/>
    </source>
</evidence>
<evidence type="ECO:0000256" key="1">
    <source>
        <dbReference type="ARBA" id="ARBA00004429"/>
    </source>
</evidence>
<feature type="transmembrane region" description="Helical" evidence="9">
    <location>
        <begin position="46"/>
        <end position="69"/>
    </location>
</feature>
<evidence type="ECO:0000259" key="10">
    <source>
        <dbReference type="PROSITE" id="PS50928"/>
    </source>
</evidence>
<comment type="similarity">
    <text evidence="2">Belongs to the binding-protein-dependent transport system permease family. HisMQ subfamily.</text>
</comment>
<organism evidence="11">
    <name type="scientific">Pseudomonas tritici</name>
    <dbReference type="NCBI Taxonomy" id="2745518"/>
    <lineage>
        <taxon>Bacteria</taxon>
        <taxon>Pseudomonadati</taxon>
        <taxon>Pseudomonadota</taxon>
        <taxon>Gammaproteobacteria</taxon>
        <taxon>Pseudomonadales</taxon>
        <taxon>Pseudomonadaceae</taxon>
        <taxon>Pseudomonas</taxon>
    </lineage>
</organism>
<evidence type="ECO:0000256" key="3">
    <source>
        <dbReference type="ARBA" id="ARBA00022448"/>
    </source>
</evidence>
<accession>A0A8H9YXB1</accession>